<sequence>MLDDPISEQIIGCAFKVAHTLRPGFLEKVYENALLHELRKSGLKVQAQKSVEVWYDGILVGDFIADLLVEDRILVELKACRTLSDAHVAQALNYLAATGLQTCLLLNFGSPKVEVRRLGRDRS</sequence>
<evidence type="ECO:0000313" key="1">
    <source>
        <dbReference type="EMBL" id="GLH65689.1"/>
    </source>
</evidence>
<dbReference type="Pfam" id="PF13366">
    <property type="entry name" value="PDDEXK_3"/>
    <property type="match status" value="1"/>
</dbReference>
<proteinExistence type="predicted"/>
<dbReference type="Proteomes" id="UP001165044">
    <property type="component" value="Unassembled WGS sequence"/>
</dbReference>
<dbReference type="EMBL" id="BSDC01000001">
    <property type="protein sequence ID" value="GLH65689.1"/>
    <property type="molecule type" value="Genomic_DNA"/>
</dbReference>
<keyword evidence="2" id="KW-1185">Reference proteome</keyword>
<reference evidence="1" key="1">
    <citation type="journal article" date="2023" name="Antonie Van Leeuwenhoek">
        <title>Mesoterricola silvestris gen. nov., sp. nov., Mesoterricola sediminis sp. nov., Geothrix oryzae sp. nov., Geothrix edaphica sp. nov., Geothrix rubra sp. nov., and Geothrix limicola sp. nov., six novel members of Acidobacteriota isolated from soils.</title>
        <authorList>
            <person name="Itoh H."/>
            <person name="Sugisawa Y."/>
            <person name="Mise K."/>
            <person name="Xu Z."/>
            <person name="Kuniyasu M."/>
            <person name="Ushijima N."/>
            <person name="Kawano K."/>
            <person name="Kobayashi E."/>
            <person name="Shiratori Y."/>
            <person name="Masuda Y."/>
            <person name="Senoo K."/>
        </authorList>
    </citation>
    <scope>NUCLEOTIDE SEQUENCE</scope>
    <source>
        <strain evidence="1">Red802</strain>
    </source>
</reference>
<evidence type="ECO:0008006" key="3">
    <source>
        <dbReference type="Google" id="ProtNLM"/>
    </source>
</evidence>
<organism evidence="1 2">
    <name type="scientific">Geothrix edaphica</name>
    <dbReference type="NCBI Taxonomy" id="2927976"/>
    <lineage>
        <taxon>Bacteria</taxon>
        <taxon>Pseudomonadati</taxon>
        <taxon>Acidobacteriota</taxon>
        <taxon>Holophagae</taxon>
        <taxon>Holophagales</taxon>
        <taxon>Holophagaceae</taxon>
        <taxon>Geothrix</taxon>
    </lineage>
</organism>
<protein>
    <recommendedName>
        <fullName evidence="3">GxxExxY protein</fullName>
    </recommendedName>
</protein>
<accession>A0ABQ5PU44</accession>
<dbReference type="NCBIfam" id="TIGR04256">
    <property type="entry name" value="GxxExxY"/>
    <property type="match status" value="1"/>
</dbReference>
<evidence type="ECO:0000313" key="2">
    <source>
        <dbReference type="Proteomes" id="UP001165044"/>
    </source>
</evidence>
<name>A0ABQ5PU44_9BACT</name>
<gene>
    <name evidence="1" type="ORF">GETHED_00530</name>
</gene>
<comment type="caution">
    <text evidence="1">The sequence shown here is derived from an EMBL/GenBank/DDBJ whole genome shotgun (WGS) entry which is preliminary data.</text>
</comment>
<dbReference type="InterPro" id="IPR026350">
    <property type="entry name" value="GxxExxY"/>
</dbReference>
<dbReference type="RefSeq" id="WP_285605779.1">
    <property type="nucleotide sequence ID" value="NZ_BSDC01000001.1"/>
</dbReference>